<reference evidence="5 6" key="1">
    <citation type="journal article" date="2024" name="Science">
        <title>Giant polyketide synthase enzymes in the biosynthesis of giant marine polyether toxins.</title>
        <authorList>
            <person name="Fallon T.R."/>
            <person name="Shende V.V."/>
            <person name="Wierzbicki I.H."/>
            <person name="Pendleton A.L."/>
            <person name="Watervoot N.F."/>
            <person name="Auber R.P."/>
            <person name="Gonzalez D.J."/>
            <person name="Wisecaver J.H."/>
            <person name="Moore B.S."/>
        </authorList>
    </citation>
    <scope>NUCLEOTIDE SEQUENCE [LARGE SCALE GENOMIC DNA]</scope>
    <source>
        <strain evidence="5 6">12B1</strain>
    </source>
</reference>
<gene>
    <name evidence="5" type="ORF">AB1Y20_019087</name>
</gene>
<evidence type="ECO:0000313" key="5">
    <source>
        <dbReference type="EMBL" id="KAL1524178.1"/>
    </source>
</evidence>
<proteinExistence type="predicted"/>
<dbReference type="Gene3D" id="3.40.50.1220">
    <property type="entry name" value="TPP-binding domain"/>
    <property type="match status" value="1"/>
</dbReference>
<name>A0AB34JQ81_PRYPA</name>
<keyword evidence="1" id="KW-0520">NAD</keyword>
<evidence type="ECO:0000259" key="4">
    <source>
        <dbReference type="PROSITE" id="PS50305"/>
    </source>
</evidence>
<keyword evidence="6" id="KW-1185">Reference proteome</keyword>
<feature type="domain" description="Deacetylase sirtuin-type" evidence="4">
    <location>
        <begin position="13"/>
        <end position="369"/>
    </location>
</feature>
<dbReference type="Proteomes" id="UP001515480">
    <property type="component" value="Unassembled WGS sequence"/>
</dbReference>
<dbReference type="InterPro" id="IPR026590">
    <property type="entry name" value="Ssirtuin_cat_dom"/>
</dbReference>
<feature type="region of interest" description="Disordered" evidence="3">
    <location>
        <begin position="177"/>
        <end position="199"/>
    </location>
</feature>
<dbReference type="AlphaFoldDB" id="A0AB34JQ81"/>
<dbReference type="InterPro" id="IPR029035">
    <property type="entry name" value="DHS-like_NAD/FAD-binding_dom"/>
</dbReference>
<accession>A0AB34JQ81</accession>
<sequence>MGAAPSTPTAAQREELQRRRDEIIERAACALARSDAILLMTGAGWSADSGLAVYADVANVQAYHEKSLTYRDLCQPSWLNDDPALFYGFWGQCFNDYRAAAPHEGYRIVARWRDELCMRSSAAEALRARCGTPGAFFSFTSNVDAHSLHHFSPLEVRECHGNAESWQCANRRCAAAPASPEGVPEERTGSPPDEKTLPIRWGAPAGFRFAVDGETALAPQGPPGSAASGASCEEAAAFASNWPTCLHCGGAARPSILMFSDIAWHDDEEQEARWEAWREAVKALARDRPSFRLTVVEVGAGGNVTTVRNLAEEVLADVRESATATLVRINPELPLADRKENQEHTFSVLSNGLEAIRAIDEAMQRVRMEMKVGDVEEGALPPKLHTVLESTPEKKEGVVNPLLDAESLSLFKQLDELNAQLGQQLEDKSLA</sequence>
<evidence type="ECO:0000256" key="3">
    <source>
        <dbReference type="SAM" id="MobiDB-lite"/>
    </source>
</evidence>
<protein>
    <recommendedName>
        <fullName evidence="4">Deacetylase sirtuin-type domain-containing protein</fullName>
    </recommendedName>
</protein>
<dbReference type="EMBL" id="JBGBPQ010000005">
    <property type="protein sequence ID" value="KAL1524178.1"/>
    <property type="molecule type" value="Genomic_DNA"/>
</dbReference>
<organism evidence="5 6">
    <name type="scientific">Prymnesium parvum</name>
    <name type="common">Toxic golden alga</name>
    <dbReference type="NCBI Taxonomy" id="97485"/>
    <lineage>
        <taxon>Eukaryota</taxon>
        <taxon>Haptista</taxon>
        <taxon>Haptophyta</taxon>
        <taxon>Prymnesiophyceae</taxon>
        <taxon>Prymnesiales</taxon>
        <taxon>Prymnesiaceae</taxon>
        <taxon>Prymnesium</taxon>
    </lineage>
</organism>
<dbReference type="SUPFAM" id="SSF52467">
    <property type="entry name" value="DHS-like NAD/FAD-binding domain"/>
    <property type="match status" value="1"/>
</dbReference>
<evidence type="ECO:0000256" key="2">
    <source>
        <dbReference type="PROSITE-ProRule" id="PRU00236"/>
    </source>
</evidence>
<comment type="caution">
    <text evidence="5">The sequence shown here is derived from an EMBL/GenBank/DDBJ whole genome shotgun (WGS) entry which is preliminary data.</text>
</comment>
<dbReference type="PROSITE" id="PS50305">
    <property type="entry name" value="SIRTUIN"/>
    <property type="match status" value="1"/>
</dbReference>
<dbReference type="PANTHER" id="PTHR48252">
    <property type="entry name" value="HISTONE DEACETYLASE 2-RELATED"/>
    <property type="match status" value="1"/>
</dbReference>
<feature type="compositionally biased region" description="Basic and acidic residues" evidence="3">
    <location>
        <begin position="184"/>
        <end position="197"/>
    </location>
</feature>
<evidence type="ECO:0000313" key="6">
    <source>
        <dbReference type="Proteomes" id="UP001515480"/>
    </source>
</evidence>
<evidence type="ECO:0000256" key="1">
    <source>
        <dbReference type="ARBA" id="ARBA00023027"/>
    </source>
</evidence>
<comment type="caution">
    <text evidence="2">Lacks conserved residue(s) required for the propagation of feature annotation.</text>
</comment>
<dbReference type="PANTHER" id="PTHR48252:SF77">
    <property type="entry name" value="HISTONE DEACETYLASE DOMAIN-CONTAINING PROTEIN"/>
    <property type="match status" value="1"/>
</dbReference>